<reference evidence="3" key="1">
    <citation type="journal article" date="2019" name="MBio">
        <title>Virus Genomes from Deep Sea Sediments Expand the Ocean Megavirome and Support Independent Origins of Viral Gigantism.</title>
        <authorList>
            <person name="Backstrom D."/>
            <person name="Yutin N."/>
            <person name="Jorgensen S.L."/>
            <person name="Dharamshi J."/>
            <person name="Homa F."/>
            <person name="Zaremba-Niedwiedzka K."/>
            <person name="Spang A."/>
            <person name="Wolf Y.I."/>
            <person name="Koonin E.V."/>
            <person name="Ettema T.J."/>
        </authorList>
    </citation>
    <scope>NUCLEOTIDE SEQUENCE</scope>
</reference>
<name>A0A481Z981_9VIRU</name>
<feature type="domain" description="Minor capsid protein P9 transmembrane helices" evidence="2">
    <location>
        <begin position="46"/>
        <end position="107"/>
    </location>
</feature>
<dbReference type="Pfam" id="PF19066">
    <property type="entry name" value="P9_TM"/>
    <property type="match status" value="1"/>
</dbReference>
<evidence type="ECO:0000256" key="1">
    <source>
        <dbReference type="SAM" id="Phobius"/>
    </source>
</evidence>
<proteinExistence type="predicted"/>
<keyword evidence="1" id="KW-1133">Transmembrane helix</keyword>
<gene>
    <name evidence="3" type="ORF">LCPAC304_05130</name>
</gene>
<dbReference type="EMBL" id="MK500568">
    <property type="protein sequence ID" value="QBK92166.1"/>
    <property type="molecule type" value="Genomic_DNA"/>
</dbReference>
<protein>
    <recommendedName>
        <fullName evidence="2">Minor capsid protein P9 transmembrane helices domain-containing protein</fullName>
    </recommendedName>
</protein>
<evidence type="ECO:0000313" key="3">
    <source>
        <dbReference type="EMBL" id="QBK92166.1"/>
    </source>
</evidence>
<organism evidence="3">
    <name type="scientific">Pithovirus LCPAC304</name>
    <dbReference type="NCBI Taxonomy" id="2506594"/>
    <lineage>
        <taxon>Viruses</taxon>
        <taxon>Pithoviruses</taxon>
    </lineage>
</organism>
<accession>A0A481Z981</accession>
<keyword evidence="1" id="KW-0472">Membrane</keyword>
<feature type="transmembrane region" description="Helical" evidence="1">
    <location>
        <begin position="73"/>
        <end position="90"/>
    </location>
</feature>
<sequence length="132" mass="15184">MHPKSSDVLKRWLDGNQLCRVKKKPHFGPSASPHLALHIENCHSVFQDPWRFLKGWDCFQQPHFGEETRINTIARLIIVAFVLLVLVGNYERLGILALGGVFVLILVLWFTMIPTTRECIHSKKPRYPVLVS</sequence>
<dbReference type="InterPro" id="IPR043915">
    <property type="entry name" value="P9_TM"/>
</dbReference>
<evidence type="ECO:0000259" key="2">
    <source>
        <dbReference type="Pfam" id="PF19066"/>
    </source>
</evidence>
<feature type="transmembrane region" description="Helical" evidence="1">
    <location>
        <begin position="96"/>
        <end position="116"/>
    </location>
</feature>
<keyword evidence="1" id="KW-0812">Transmembrane</keyword>